<dbReference type="Pfam" id="PF09323">
    <property type="entry name" value="DUF1980"/>
    <property type="match status" value="1"/>
</dbReference>
<dbReference type="InterPro" id="IPR048493">
    <property type="entry name" value="DUF1980_N"/>
</dbReference>
<accession>A0ABP8U2C0</accession>
<organism evidence="4 5">
    <name type="scientific">Actinoallomurus liliacearum</name>
    <dbReference type="NCBI Taxonomy" id="1080073"/>
    <lineage>
        <taxon>Bacteria</taxon>
        <taxon>Bacillati</taxon>
        <taxon>Actinomycetota</taxon>
        <taxon>Actinomycetes</taxon>
        <taxon>Streptosporangiales</taxon>
        <taxon>Thermomonosporaceae</taxon>
        <taxon>Actinoallomurus</taxon>
    </lineage>
</organism>
<dbReference type="EMBL" id="BAABHJ010000040">
    <property type="protein sequence ID" value="GAA4618763.1"/>
    <property type="molecule type" value="Genomic_DNA"/>
</dbReference>
<name>A0ABP8U2C0_9ACTN</name>
<dbReference type="InterPro" id="IPR048447">
    <property type="entry name" value="DUF1980_C"/>
</dbReference>
<feature type="domain" description="DUF1980" evidence="2">
    <location>
        <begin position="7"/>
        <end position="94"/>
    </location>
</feature>
<dbReference type="InterPro" id="IPR015402">
    <property type="entry name" value="DUF1980"/>
</dbReference>
<reference evidence="5" key="1">
    <citation type="journal article" date="2019" name="Int. J. Syst. Evol. Microbiol.">
        <title>The Global Catalogue of Microorganisms (GCM) 10K type strain sequencing project: providing services to taxonomists for standard genome sequencing and annotation.</title>
        <authorList>
            <consortium name="The Broad Institute Genomics Platform"/>
            <consortium name="The Broad Institute Genome Sequencing Center for Infectious Disease"/>
            <person name="Wu L."/>
            <person name="Ma J."/>
        </authorList>
    </citation>
    <scope>NUCLEOTIDE SEQUENCE [LARGE SCALE GENOMIC DNA]</scope>
    <source>
        <strain evidence="5">JCM 17938</strain>
    </source>
</reference>
<evidence type="ECO:0000259" key="3">
    <source>
        <dbReference type="Pfam" id="PF21537"/>
    </source>
</evidence>
<evidence type="ECO:0000313" key="5">
    <source>
        <dbReference type="Proteomes" id="UP001500212"/>
    </source>
</evidence>
<keyword evidence="5" id="KW-1185">Reference proteome</keyword>
<keyword evidence="1" id="KW-0472">Membrane</keyword>
<protein>
    <submittedName>
        <fullName evidence="4">TIGR03943 family protein</fullName>
    </submittedName>
</protein>
<dbReference type="NCBIfam" id="TIGR03943">
    <property type="entry name" value="TIGR03943 family putative permease subunit"/>
    <property type="match status" value="1"/>
</dbReference>
<proteinExistence type="predicted"/>
<dbReference type="Proteomes" id="UP001500212">
    <property type="component" value="Unassembled WGS sequence"/>
</dbReference>
<keyword evidence="1" id="KW-0812">Transmembrane</keyword>
<keyword evidence="1" id="KW-1133">Transmembrane helix</keyword>
<dbReference type="PANTHER" id="PTHR40047">
    <property type="entry name" value="UPF0703 PROTEIN YCGQ"/>
    <property type="match status" value="1"/>
</dbReference>
<comment type="caution">
    <text evidence="4">The sequence shown here is derived from an EMBL/GenBank/DDBJ whole genome shotgun (WGS) entry which is preliminary data.</text>
</comment>
<gene>
    <name evidence="4" type="ORF">GCM10023195_84570</name>
</gene>
<feature type="domain" description="DUF1980" evidence="3">
    <location>
        <begin position="142"/>
        <end position="232"/>
    </location>
</feature>
<feature type="transmembrane region" description="Helical" evidence="1">
    <location>
        <begin position="79"/>
        <end position="98"/>
    </location>
</feature>
<sequence>MTEDARATTVLLVGAMMVRLALTGAYAKYVKTGMGSVLLIAGILLVGLGLVGVARALGFVRGRGDAHGHDHGHAHGDRAGWLLLGPVLALLLVTPPALGSFGVGRSAAVDVSSGGRTFDPLPTGRTVPMTLLEFDERTADHHGASFGATPVRLTGFVTPAKDRTGFRIARYQIACCAADAVAAVVRVTGTTGNAPARDQWVTVTGTFQRAADGVPELRATSLAEVTAPRDPYE</sequence>
<dbReference type="InterPro" id="IPR052955">
    <property type="entry name" value="UPF0703_membrane_permease"/>
</dbReference>
<evidence type="ECO:0000259" key="2">
    <source>
        <dbReference type="Pfam" id="PF09323"/>
    </source>
</evidence>
<evidence type="ECO:0000313" key="4">
    <source>
        <dbReference type="EMBL" id="GAA4618763.1"/>
    </source>
</evidence>
<evidence type="ECO:0000256" key="1">
    <source>
        <dbReference type="SAM" id="Phobius"/>
    </source>
</evidence>
<dbReference type="Pfam" id="PF21537">
    <property type="entry name" value="DUF1980_C"/>
    <property type="match status" value="1"/>
</dbReference>
<dbReference type="PANTHER" id="PTHR40047:SF1">
    <property type="entry name" value="UPF0703 PROTEIN YCGQ"/>
    <property type="match status" value="1"/>
</dbReference>
<feature type="transmembrane region" description="Helical" evidence="1">
    <location>
        <begin position="37"/>
        <end position="58"/>
    </location>
</feature>